<dbReference type="InterPro" id="IPR046342">
    <property type="entry name" value="CBS_dom_sf"/>
</dbReference>
<evidence type="ECO:0000313" key="6">
    <source>
        <dbReference type="Proteomes" id="UP000505377"/>
    </source>
</evidence>
<accession>A0A6M6JQS6</accession>
<feature type="domain" description="CBS" evidence="4">
    <location>
        <begin position="95"/>
        <end position="151"/>
    </location>
</feature>
<feature type="domain" description="BON" evidence="3">
    <location>
        <begin position="147"/>
        <end position="216"/>
    </location>
</feature>
<dbReference type="PROSITE" id="PS50914">
    <property type="entry name" value="BON"/>
    <property type="match status" value="1"/>
</dbReference>
<protein>
    <submittedName>
        <fullName evidence="5">CBS domain-containing protein</fullName>
    </submittedName>
</protein>
<dbReference type="SMART" id="SM00116">
    <property type="entry name" value="CBS"/>
    <property type="match status" value="2"/>
</dbReference>
<evidence type="ECO:0000313" key="5">
    <source>
        <dbReference type="EMBL" id="QJY48982.1"/>
    </source>
</evidence>
<dbReference type="PANTHER" id="PTHR43080:SF29">
    <property type="entry name" value="OS02G0818000 PROTEIN"/>
    <property type="match status" value="1"/>
</dbReference>
<dbReference type="InterPro" id="IPR007055">
    <property type="entry name" value="BON_dom"/>
</dbReference>
<proteinExistence type="predicted"/>
<evidence type="ECO:0000259" key="3">
    <source>
        <dbReference type="PROSITE" id="PS50914"/>
    </source>
</evidence>
<dbReference type="Gene3D" id="3.30.1340.30">
    <property type="match status" value="1"/>
</dbReference>
<dbReference type="Gene3D" id="3.10.580.10">
    <property type="entry name" value="CBS-domain"/>
    <property type="match status" value="1"/>
</dbReference>
<dbReference type="EMBL" id="CP053564">
    <property type="protein sequence ID" value="QJY48982.1"/>
    <property type="molecule type" value="Genomic_DNA"/>
</dbReference>
<dbReference type="AlphaFoldDB" id="A0A6M6JQS6"/>
<dbReference type="InterPro" id="IPR017080">
    <property type="entry name" value="UCP036990_CBS_BON"/>
</dbReference>
<dbReference type="PANTHER" id="PTHR43080">
    <property type="entry name" value="CBS DOMAIN-CONTAINING PROTEIN CBSX3, MITOCHONDRIAL"/>
    <property type="match status" value="1"/>
</dbReference>
<dbReference type="SUPFAM" id="SSF54631">
    <property type="entry name" value="CBS-domain pair"/>
    <property type="match status" value="1"/>
</dbReference>
<dbReference type="InterPro" id="IPR000644">
    <property type="entry name" value="CBS_dom"/>
</dbReference>
<keyword evidence="6" id="KW-1185">Reference proteome</keyword>
<dbReference type="Proteomes" id="UP000505377">
    <property type="component" value="Chromosome"/>
</dbReference>
<sequence length="229" mass="24816">MRRSTVADVMTTDVRWVPPDATFAEVADVFARAAVRAVPVLDTDRSLLGVVSEADLLVTLERAGTEARRQWWRPRHVHRGPSTVKAGAATAAALMTARVRTAAPGDSVAAAARTMREHGVSWLPVVEDGRVVGVLGRSDLLAVFHRDDSAIRAEVVDEVLGRALLVEPVRITVSVADGVVTLTGELDTRAETELATRLVERVEGVVSVVDLLRYRVDERLADATVLPRF</sequence>
<dbReference type="PROSITE" id="PS51371">
    <property type="entry name" value="CBS"/>
    <property type="match status" value="2"/>
</dbReference>
<dbReference type="KEGG" id="pbro:HOP40_27025"/>
<gene>
    <name evidence="5" type="ORF">HOP40_27025</name>
</gene>
<dbReference type="RefSeq" id="WP_172163747.1">
    <property type="nucleotide sequence ID" value="NZ_CP053564.1"/>
</dbReference>
<feature type="domain" description="CBS" evidence="4">
    <location>
        <begin position="10"/>
        <end position="66"/>
    </location>
</feature>
<dbReference type="InterPro" id="IPR051257">
    <property type="entry name" value="Diverse_CBS-Domain"/>
</dbReference>
<name>A0A6M6JQS6_9PSEU</name>
<keyword evidence="1 2" id="KW-0129">CBS domain</keyword>
<dbReference type="Pfam" id="PF04972">
    <property type="entry name" value="BON"/>
    <property type="match status" value="1"/>
</dbReference>
<evidence type="ECO:0000259" key="4">
    <source>
        <dbReference type="PROSITE" id="PS51371"/>
    </source>
</evidence>
<reference evidence="5 6" key="1">
    <citation type="submission" date="2020-05" db="EMBL/GenBank/DDBJ databases">
        <authorList>
            <person name="Mo P."/>
        </authorList>
    </citation>
    <scope>NUCLEOTIDE SEQUENCE [LARGE SCALE GENOMIC DNA]</scope>
    <source>
        <strain evidence="5 6">Gen01</strain>
    </source>
</reference>
<dbReference type="PIRSF" id="PIRSF036990">
    <property type="entry name" value="UCP036990_CBS_BON"/>
    <property type="match status" value="1"/>
</dbReference>
<evidence type="ECO:0000256" key="2">
    <source>
        <dbReference type="PROSITE-ProRule" id="PRU00703"/>
    </source>
</evidence>
<organism evidence="5 6">
    <name type="scientific">Pseudonocardia broussonetiae</name>
    <dbReference type="NCBI Taxonomy" id="2736640"/>
    <lineage>
        <taxon>Bacteria</taxon>
        <taxon>Bacillati</taxon>
        <taxon>Actinomycetota</taxon>
        <taxon>Actinomycetes</taxon>
        <taxon>Pseudonocardiales</taxon>
        <taxon>Pseudonocardiaceae</taxon>
        <taxon>Pseudonocardia</taxon>
    </lineage>
</organism>
<dbReference type="Pfam" id="PF00571">
    <property type="entry name" value="CBS"/>
    <property type="match status" value="2"/>
</dbReference>
<evidence type="ECO:0000256" key="1">
    <source>
        <dbReference type="ARBA" id="ARBA00023122"/>
    </source>
</evidence>